<feature type="binding site" evidence="16">
    <location>
        <position position="176"/>
    </location>
    <ligand>
        <name>substrate</name>
    </ligand>
</feature>
<evidence type="ECO:0000256" key="7">
    <source>
        <dbReference type="ARBA" id="ARBA00022490"/>
    </source>
</evidence>
<comment type="cofactor">
    <cofactor evidence="16">
        <name>NH4(+)</name>
        <dbReference type="ChEBI" id="CHEBI:28938"/>
    </cofactor>
    <cofactor evidence="16">
        <name>K(+)</name>
        <dbReference type="ChEBI" id="CHEBI:29103"/>
    </cofactor>
    <text evidence="16">A monovalent cation. Ammonium or potassium.</text>
</comment>
<feature type="binding site" evidence="16">
    <location>
        <position position="124"/>
    </location>
    <ligand>
        <name>ATP</name>
        <dbReference type="ChEBI" id="CHEBI:30616"/>
    </ligand>
</feature>
<name>A0A2S4HKJ9_9GAMM</name>
<dbReference type="UniPathway" id="UPA00241">
    <property type="reaction ID" value="UER00352"/>
</dbReference>
<evidence type="ECO:0000313" key="18">
    <source>
        <dbReference type="Proteomes" id="UP000237222"/>
    </source>
</evidence>
<evidence type="ECO:0000256" key="5">
    <source>
        <dbReference type="ARBA" id="ARBA00011738"/>
    </source>
</evidence>
<proteinExistence type="inferred from homology"/>
<feature type="binding site" evidence="16">
    <location>
        <begin position="99"/>
        <end position="102"/>
    </location>
    <ligand>
        <name>substrate</name>
    </ligand>
</feature>
<dbReference type="Proteomes" id="UP000237222">
    <property type="component" value="Unassembled WGS sequence"/>
</dbReference>
<comment type="function">
    <text evidence="16">Catalyzes the phosphorylation of pantothenate (Pan), the first step in CoA biosynthesis.</text>
</comment>
<comment type="subunit">
    <text evidence="5 16">Homodimer.</text>
</comment>
<keyword evidence="11 16" id="KW-0067">ATP-binding</keyword>
<dbReference type="Pfam" id="PF03309">
    <property type="entry name" value="Pan_kinase"/>
    <property type="match status" value="1"/>
</dbReference>
<feature type="binding site" evidence="16">
    <location>
        <position position="121"/>
    </location>
    <ligand>
        <name>K(+)</name>
        <dbReference type="ChEBI" id="CHEBI:29103"/>
    </ligand>
</feature>
<comment type="similarity">
    <text evidence="14 16">Belongs to the type III pantothenate kinase family.</text>
</comment>
<evidence type="ECO:0000256" key="11">
    <source>
        <dbReference type="ARBA" id="ARBA00022840"/>
    </source>
</evidence>
<keyword evidence="16" id="KW-0479">Metal-binding</keyword>
<sequence length="248" mass="26281">MHDLALILELDVGNTAIKWRRLNGAVILDSGRIANELEGLKELVGAGVCLVRVASVAFAEREAELRALLVGAKVKYEFAVSQAECAGVKNGYDDVSRMGVDRWLAMLAAYNSCCDACVIIDAGTALTIDAVGKDGQHHGGYILPGAGLALRALEQSTGRVRFGIAESADTGLGKNTDACVHNGKWLGLVGAVKLALYEAEKQIGRHYKVLVTGGDGMNVKQLAGEYAESWHYSRDLVLDGLALALAKA</sequence>
<evidence type="ECO:0000256" key="14">
    <source>
        <dbReference type="ARBA" id="ARBA00038036"/>
    </source>
</evidence>
<comment type="cofactor">
    <cofactor evidence="2">
        <name>K(+)</name>
        <dbReference type="ChEBI" id="CHEBI:29103"/>
    </cofactor>
</comment>
<evidence type="ECO:0000256" key="12">
    <source>
        <dbReference type="ARBA" id="ARBA00022958"/>
    </source>
</evidence>
<dbReference type="GO" id="GO:0005737">
    <property type="term" value="C:cytoplasm"/>
    <property type="evidence" value="ECO:0007669"/>
    <property type="project" value="UniProtKB-SubCell"/>
</dbReference>
<dbReference type="NCBIfam" id="TIGR00671">
    <property type="entry name" value="baf"/>
    <property type="match status" value="1"/>
</dbReference>
<accession>A0A2S4HKJ9</accession>
<evidence type="ECO:0000256" key="6">
    <source>
        <dbReference type="ARBA" id="ARBA00012102"/>
    </source>
</evidence>
<keyword evidence="13 16" id="KW-0173">Coenzyme A biosynthesis</keyword>
<reference evidence="17" key="1">
    <citation type="submission" date="2018-01" db="EMBL/GenBank/DDBJ databases">
        <authorList>
            <person name="Yu X.-D."/>
        </authorList>
    </citation>
    <scope>NUCLEOTIDE SEQUENCE</scope>
    <source>
        <strain evidence="17">ZX-21</strain>
    </source>
</reference>
<keyword evidence="8 16" id="KW-0808">Transferase</keyword>
<keyword evidence="9 16" id="KW-0547">Nucleotide-binding</keyword>
<dbReference type="EMBL" id="PQGG01000004">
    <property type="protein sequence ID" value="POP54524.1"/>
    <property type="molecule type" value="Genomic_DNA"/>
</dbReference>
<dbReference type="GO" id="GO:0005524">
    <property type="term" value="F:ATP binding"/>
    <property type="evidence" value="ECO:0007669"/>
    <property type="project" value="UniProtKB-UniRule"/>
</dbReference>
<evidence type="ECO:0000313" key="17">
    <source>
        <dbReference type="EMBL" id="POP54524.1"/>
    </source>
</evidence>
<evidence type="ECO:0000256" key="9">
    <source>
        <dbReference type="ARBA" id="ARBA00022741"/>
    </source>
</evidence>
<dbReference type="InterPro" id="IPR043129">
    <property type="entry name" value="ATPase_NBD"/>
</dbReference>
<feature type="active site" description="Proton acceptor" evidence="16">
    <location>
        <position position="101"/>
    </location>
</feature>
<dbReference type="GO" id="GO:0015937">
    <property type="term" value="P:coenzyme A biosynthetic process"/>
    <property type="evidence" value="ECO:0007669"/>
    <property type="project" value="UniProtKB-UniRule"/>
</dbReference>
<comment type="pathway">
    <text evidence="4 16">Cofactor biosynthesis; coenzyme A biosynthesis; CoA from (R)-pantothenate: step 1/5.</text>
</comment>
<evidence type="ECO:0000256" key="1">
    <source>
        <dbReference type="ARBA" id="ARBA00001206"/>
    </source>
</evidence>
<comment type="caution">
    <text evidence="17">The sequence shown here is derived from an EMBL/GenBank/DDBJ whole genome shotgun (WGS) entry which is preliminary data.</text>
</comment>
<comment type="subcellular location">
    <subcellularLocation>
        <location evidence="3 16">Cytoplasm</location>
    </subcellularLocation>
</comment>
<evidence type="ECO:0000256" key="3">
    <source>
        <dbReference type="ARBA" id="ARBA00004496"/>
    </source>
</evidence>
<evidence type="ECO:0000256" key="4">
    <source>
        <dbReference type="ARBA" id="ARBA00005225"/>
    </source>
</evidence>
<dbReference type="PANTHER" id="PTHR34265:SF1">
    <property type="entry name" value="TYPE III PANTOTHENATE KINASE"/>
    <property type="match status" value="1"/>
</dbReference>
<protein>
    <recommendedName>
        <fullName evidence="15 16">Type III pantothenate kinase</fullName>
        <ecNumber evidence="6 16">2.7.1.33</ecNumber>
    </recommendedName>
    <alternativeName>
        <fullName evidence="16">PanK-III</fullName>
    </alternativeName>
    <alternativeName>
        <fullName evidence="16">Pantothenic acid kinase</fullName>
    </alternativeName>
</protein>
<gene>
    <name evidence="16" type="primary">coaX</name>
    <name evidence="17" type="ORF">C0068_01270</name>
</gene>
<dbReference type="SUPFAM" id="SSF53067">
    <property type="entry name" value="Actin-like ATPase domain"/>
    <property type="match status" value="2"/>
</dbReference>
<keyword evidence="10 16" id="KW-0418">Kinase</keyword>
<evidence type="ECO:0000256" key="10">
    <source>
        <dbReference type="ARBA" id="ARBA00022777"/>
    </source>
</evidence>
<evidence type="ECO:0000256" key="8">
    <source>
        <dbReference type="ARBA" id="ARBA00022679"/>
    </source>
</evidence>
<keyword evidence="7 16" id="KW-0963">Cytoplasm</keyword>
<dbReference type="GO" id="GO:0004594">
    <property type="term" value="F:pantothenate kinase activity"/>
    <property type="evidence" value="ECO:0007669"/>
    <property type="project" value="UniProtKB-UniRule"/>
</dbReference>
<dbReference type="InterPro" id="IPR004619">
    <property type="entry name" value="Type_III_PanK"/>
</dbReference>
<dbReference type="GO" id="GO:0046872">
    <property type="term" value="F:metal ion binding"/>
    <property type="evidence" value="ECO:0007669"/>
    <property type="project" value="UniProtKB-KW"/>
</dbReference>
<feature type="binding site" evidence="16">
    <location>
        <begin position="11"/>
        <end position="18"/>
    </location>
    <ligand>
        <name>ATP</name>
        <dbReference type="ChEBI" id="CHEBI:30616"/>
    </ligand>
</feature>
<evidence type="ECO:0000256" key="13">
    <source>
        <dbReference type="ARBA" id="ARBA00022993"/>
    </source>
</evidence>
<dbReference type="Gene3D" id="3.30.420.40">
    <property type="match status" value="2"/>
</dbReference>
<dbReference type="AlphaFoldDB" id="A0A2S4HKJ9"/>
<evidence type="ECO:0000256" key="2">
    <source>
        <dbReference type="ARBA" id="ARBA00001958"/>
    </source>
</evidence>
<organism evidence="17 18">
    <name type="scientific">Zhongshania marina</name>
    <dbReference type="NCBI Taxonomy" id="2304603"/>
    <lineage>
        <taxon>Bacteria</taxon>
        <taxon>Pseudomonadati</taxon>
        <taxon>Pseudomonadota</taxon>
        <taxon>Gammaproteobacteria</taxon>
        <taxon>Cellvibrionales</taxon>
        <taxon>Spongiibacteraceae</taxon>
        <taxon>Zhongshania</taxon>
    </lineage>
</organism>
<evidence type="ECO:0000256" key="16">
    <source>
        <dbReference type="HAMAP-Rule" id="MF_01274"/>
    </source>
</evidence>
<dbReference type="CDD" id="cd24015">
    <property type="entry name" value="ASKHA_NBD_PanK-III"/>
    <property type="match status" value="1"/>
</dbReference>
<dbReference type="EC" id="2.7.1.33" evidence="6 16"/>
<evidence type="ECO:0000256" key="15">
    <source>
        <dbReference type="ARBA" id="ARBA00040883"/>
    </source>
</evidence>
<dbReference type="PANTHER" id="PTHR34265">
    <property type="entry name" value="TYPE III PANTOTHENATE KINASE"/>
    <property type="match status" value="1"/>
</dbReference>
<dbReference type="HAMAP" id="MF_01274">
    <property type="entry name" value="Pantothen_kinase_3"/>
    <property type="match status" value="1"/>
</dbReference>
<keyword evidence="12 16" id="KW-0630">Potassium</keyword>
<feature type="binding site" evidence="16">
    <location>
        <position position="92"/>
    </location>
    <ligand>
        <name>substrate</name>
    </ligand>
</feature>
<comment type="catalytic activity">
    <reaction evidence="1 16">
        <text>(R)-pantothenate + ATP = (R)-4'-phosphopantothenate + ADP + H(+)</text>
        <dbReference type="Rhea" id="RHEA:16373"/>
        <dbReference type="ChEBI" id="CHEBI:10986"/>
        <dbReference type="ChEBI" id="CHEBI:15378"/>
        <dbReference type="ChEBI" id="CHEBI:29032"/>
        <dbReference type="ChEBI" id="CHEBI:30616"/>
        <dbReference type="ChEBI" id="CHEBI:456216"/>
        <dbReference type="EC" id="2.7.1.33"/>
    </reaction>
</comment>